<dbReference type="PROSITE" id="PS51194">
    <property type="entry name" value="HELICASE_CTER"/>
    <property type="match status" value="1"/>
</dbReference>
<dbReference type="GO" id="GO:0003723">
    <property type="term" value="F:RNA binding"/>
    <property type="evidence" value="ECO:0007669"/>
    <property type="project" value="TreeGrafter"/>
</dbReference>
<feature type="compositionally biased region" description="Basic and acidic residues" evidence="5">
    <location>
        <begin position="95"/>
        <end position="108"/>
    </location>
</feature>
<dbReference type="InterPro" id="IPR014001">
    <property type="entry name" value="Helicase_ATP-bd"/>
</dbReference>
<evidence type="ECO:0000259" key="7">
    <source>
        <dbReference type="PROSITE" id="PS51194"/>
    </source>
</evidence>
<dbReference type="Pfam" id="PF21010">
    <property type="entry name" value="HA2_C"/>
    <property type="match status" value="1"/>
</dbReference>
<dbReference type="InterPro" id="IPR002464">
    <property type="entry name" value="DNA/RNA_helicase_DEAH_CS"/>
</dbReference>
<dbReference type="EMBL" id="HBUE01142673">
    <property type="protein sequence ID" value="CAG6501622.1"/>
    <property type="molecule type" value="Transcribed_RNA"/>
</dbReference>
<dbReference type="FunFam" id="1.20.120.1080:FF:000013">
    <property type="entry name" value="ATP-dependent RNA helicase DHX34"/>
    <property type="match status" value="1"/>
</dbReference>
<evidence type="ECO:0000256" key="1">
    <source>
        <dbReference type="ARBA" id="ARBA00022741"/>
    </source>
</evidence>
<dbReference type="GO" id="GO:0004386">
    <property type="term" value="F:helicase activity"/>
    <property type="evidence" value="ECO:0007669"/>
    <property type="project" value="UniProtKB-KW"/>
</dbReference>
<keyword evidence="4" id="KW-0067">ATP-binding</keyword>
<organism evidence="8">
    <name type="scientific">Culex pipiens</name>
    <name type="common">House mosquito</name>
    <dbReference type="NCBI Taxonomy" id="7175"/>
    <lineage>
        <taxon>Eukaryota</taxon>
        <taxon>Metazoa</taxon>
        <taxon>Ecdysozoa</taxon>
        <taxon>Arthropoda</taxon>
        <taxon>Hexapoda</taxon>
        <taxon>Insecta</taxon>
        <taxon>Pterygota</taxon>
        <taxon>Neoptera</taxon>
        <taxon>Endopterygota</taxon>
        <taxon>Diptera</taxon>
        <taxon>Nematocera</taxon>
        <taxon>Culicoidea</taxon>
        <taxon>Culicidae</taxon>
        <taxon>Culicinae</taxon>
        <taxon>Culicini</taxon>
        <taxon>Culex</taxon>
        <taxon>Culex</taxon>
    </lineage>
</organism>
<dbReference type="Gene3D" id="1.20.120.1080">
    <property type="match status" value="1"/>
</dbReference>
<dbReference type="CDD" id="cd17979">
    <property type="entry name" value="DEXHc_DHX34"/>
    <property type="match status" value="1"/>
</dbReference>
<name>A0A8D8D230_CULPI</name>
<keyword evidence="1" id="KW-0547">Nucleotide-binding</keyword>
<dbReference type="Gene3D" id="3.40.50.300">
    <property type="entry name" value="P-loop containing nucleotide triphosphate hydrolases"/>
    <property type="match status" value="2"/>
</dbReference>
<dbReference type="PANTHER" id="PTHR18934">
    <property type="entry name" value="ATP-DEPENDENT RNA HELICASE"/>
    <property type="match status" value="1"/>
</dbReference>
<keyword evidence="2" id="KW-0378">Hydrolase</keyword>
<dbReference type="PROSITE" id="PS51192">
    <property type="entry name" value="HELICASE_ATP_BIND_1"/>
    <property type="match status" value="1"/>
</dbReference>
<proteinExistence type="predicted"/>
<protein>
    <submittedName>
        <fullName evidence="8">Probable ATP-dependent RNA helicase DHX34</fullName>
    </submittedName>
</protein>
<feature type="compositionally biased region" description="Basic and acidic residues" evidence="5">
    <location>
        <begin position="64"/>
        <end position="81"/>
    </location>
</feature>
<dbReference type="FunFam" id="3.40.50.300:FF:000725">
    <property type="entry name" value="probable ATP-dependent RNA helicase DHX34"/>
    <property type="match status" value="1"/>
</dbReference>
<dbReference type="PROSITE" id="PS00690">
    <property type="entry name" value="DEAH_ATP_HELICASE"/>
    <property type="match status" value="1"/>
</dbReference>
<dbReference type="SUPFAM" id="SSF52540">
    <property type="entry name" value="P-loop containing nucleoside triphosphate hydrolases"/>
    <property type="match status" value="1"/>
</dbReference>
<accession>A0A8D8D230</accession>
<dbReference type="SMART" id="SM00847">
    <property type="entry name" value="HA2"/>
    <property type="match status" value="1"/>
</dbReference>
<sequence length="1301" mass="148825">MSYWEQQYQCKDDPKPSSSRRDHRSDRSSSYQEASKKRPRSPSPPKVVPPGLSYWEQSYPKDSSSVDHRTPPSRVKSESHSNSRSSRRRQRSRSRSPDRDAIKTESFERVSGSSSGSRRKQRSRSRSPKVEASYWRQSSQLAAMKSRERSPPKEVEQTNLVDFSFLDHKAALNRVLLGYCSRDQIVCDQHDFWLFVNKYEALLKKSGQCILPEPVDARELRSGDVIEGRYSKAFSTALVLTVPFEELFSRLQHFDQSGKIGELKLRQFLQIVVHYLDFRQKERFNKLRKLRRAQANLPVAKHRDEIVAAVQNEQVVILAGDTGCGKSTQVPQYLFHAGFDKIACTQPRRIACISLAKRVAHEMLCEYGTQVGYQIRFERSKSQQTNILFITEGLLLRQLSTEEKLSQYSVILLDEVHERHLHGDFLLGITKCLIRARPDLKLVLMSATINIKLFGDYFADEKAQIIEVPGRLFPIKLHYMPQIQDVSLLSAGTSKKSKTSDRISPDPYLQIMQLIDQKYPPTEKGDVLIFLSGLNEITTIVDAAKEYAEKNKNWIILPLHSTLSIAEQDKVFDYAPEGSRKCIISTNIAETSVTIDGIRFVIDSGKVKEMSYDPTTKMQRLKEFWISKASSEQRKGRAGRTGPGICYRLYSEKQFQDFEAYTTAEILKVPLESLLLQMISMGLPNSRMFPFVEPPPADNIENAIMNLKHHEALTNDEKLTPLGKALARIPVDISIGKMLLMGCVFQQLQPVLTLAAALSVQSPFTNRAYREPECERARKTLESDHGDPITLLNAYKEWLELKQCRVDYRRGDDQRENTKSWCRRRGLEEQRFYEITKLRRQFQDLLQDCGLMEAAGEENLTSSERAIRHGELKQLKELRKAHRMEAPRKRQLLKSDPWGLEDGEEDDGKVDIRDVEFRLSHDSSKLDELVSGATACSYRDLMTLKLILVSGLYPQVAIADDYNYCKGPTEQFFHTNAKPYATLHPMGYFGNNHQILQLDEHDIIEKAGLYKSRQPLSSRHQLLCYLTLLETNKTYLMNTLRMPAAQTLLLFAHTIDTNLTFSRIICDSWLCVDFPSPESGQQLLLKASNLRRLWNRMLAEKLKVLTQTADSELTKEERGKTVEQMNYELWAELAQFMNTEVCYTVRRMLPADVKTMYKGPSFGEETIEVDPNPFAEGFVAVANETKGGVHITENIVYGCITETEWSLAMYDEIVSTDWECPNCNCSYNITGLQKLQHKMVCVQSSVESEPEPATPTTSGQQKPNSKRLDCPVCEKTLYLSAIEVLKHRKACTKSVKQEKID</sequence>
<feature type="compositionally biased region" description="Basic and acidic residues" evidence="5">
    <location>
        <begin position="145"/>
        <end position="155"/>
    </location>
</feature>
<dbReference type="InterPro" id="IPR011545">
    <property type="entry name" value="DEAD/DEAH_box_helicase_dom"/>
</dbReference>
<feature type="compositionally biased region" description="Basic residues" evidence="5">
    <location>
        <begin position="85"/>
        <end position="94"/>
    </location>
</feature>
<evidence type="ECO:0000256" key="4">
    <source>
        <dbReference type="ARBA" id="ARBA00022840"/>
    </source>
</evidence>
<dbReference type="SMART" id="SM00490">
    <property type="entry name" value="HELICc"/>
    <property type="match status" value="1"/>
</dbReference>
<dbReference type="FunFam" id="3.40.50.300:FF:000540">
    <property type="entry name" value="probable ATP-dependent RNA helicase DHX34"/>
    <property type="match status" value="1"/>
</dbReference>
<dbReference type="InterPro" id="IPR001650">
    <property type="entry name" value="Helicase_C-like"/>
</dbReference>
<evidence type="ECO:0000256" key="3">
    <source>
        <dbReference type="ARBA" id="ARBA00022806"/>
    </source>
</evidence>
<dbReference type="InterPro" id="IPR027417">
    <property type="entry name" value="P-loop_NTPase"/>
</dbReference>
<dbReference type="Pfam" id="PF24485">
    <property type="entry name" value="zf-C2H2_DHX34"/>
    <property type="match status" value="1"/>
</dbReference>
<dbReference type="Pfam" id="PF00270">
    <property type="entry name" value="DEAD"/>
    <property type="match status" value="1"/>
</dbReference>
<dbReference type="PANTHER" id="PTHR18934:SF221">
    <property type="entry name" value="ATP-DEPENDENT RNA HELICASE DHX34-RELATED"/>
    <property type="match status" value="1"/>
</dbReference>
<feature type="region of interest" description="Disordered" evidence="5">
    <location>
        <begin position="1"/>
        <end position="155"/>
    </location>
</feature>
<evidence type="ECO:0000256" key="2">
    <source>
        <dbReference type="ARBA" id="ARBA00022801"/>
    </source>
</evidence>
<evidence type="ECO:0000313" key="8">
    <source>
        <dbReference type="EMBL" id="CAG6501622.1"/>
    </source>
</evidence>
<evidence type="ECO:0000256" key="5">
    <source>
        <dbReference type="SAM" id="MobiDB-lite"/>
    </source>
</evidence>
<feature type="compositionally biased region" description="Basic residues" evidence="5">
    <location>
        <begin position="117"/>
        <end position="127"/>
    </location>
</feature>
<dbReference type="GO" id="GO:0005524">
    <property type="term" value="F:ATP binding"/>
    <property type="evidence" value="ECO:0007669"/>
    <property type="project" value="UniProtKB-KW"/>
</dbReference>
<feature type="domain" description="Helicase C-terminal" evidence="7">
    <location>
        <begin position="514"/>
        <end position="682"/>
    </location>
</feature>
<reference evidence="8" key="1">
    <citation type="submission" date="2021-05" db="EMBL/GenBank/DDBJ databases">
        <authorList>
            <person name="Alioto T."/>
            <person name="Alioto T."/>
            <person name="Gomez Garrido J."/>
        </authorList>
    </citation>
    <scope>NUCLEOTIDE SEQUENCE</scope>
</reference>
<dbReference type="InterPro" id="IPR056382">
    <property type="entry name" value="DHX34_Znf-C2H2"/>
</dbReference>
<feature type="domain" description="Helicase ATP-binding" evidence="6">
    <location>
        <begin position="307"/>
        <end position="467"/>
    </location>
</feature>
<dbReference type="CDD" id="cd18791">
    <property type="entry name" value="SF2_C_RHA"/>
    <property type="match status" value="1"/>
</dbReference>
<dbReference type="SMART" id="SM00487">
    <property type="entry name" value="DEXDc"/>
    <property type="match status" value="1"/>
</dbReference>
<dbReference type="GO" id="GO:0016787">
    <property type="term" value="F:hydrolase activity"/>
    <property type="evidence" value="ECO:0007669"/>
    <property type="project" value="UniProtKB-KW"/>
</dbReference>
<feature type="compositionally biased region" description="Basic and acidic residues" evidence="5">
    <location>
        <begin position="10"/>
        <end position="27"/>
    </location>
</feature>
<evidence type="ECO:0000259" key="6">
    <source>
        <dbReference type="PROSITE" id="PS51192"/>
    </source>
</evidence>
<feature type="compositionally biased region" description="Polar residues" evidence="5">
    <location>
        <begin position="1254"/>
        <end position="1263"/>
    </location>
</feature>
<keyword evidence="3 8" id="KW-0347">Helicase</keyword>
<feature type="region of interest" description="Disordered" evidence="5">
    <location>
        <begin position="1247"/>
        <end position="1267"/>
    </location>
</feature>
<dbReference type="Pfam" id="PF00271">
    <property type="entry name" value="Helicase_C"/>
    <property type="match status" value="1"/>
</dbReference>
<dbReference type="InterPro" id="IPR007502">
    <property type="entry name" value="Helicase-assoc_dom"/>
</dbReference>